<gene>
    <name evidence="1" type="ORF">BDM02DRAFT_1014666</name>
</gene>
<evidence type="ECO:0000313" key="1">
    <source>
        <dbReference type="EMBL" id="KAF9650978.1"/>
    </source>
</evidence>
<dbReference type="Proteomes" id="UP000886501">
    <property type="component" value="Unassembled WGS sequence"/>
</dbReference>
<dbReference type="EMBL" id="MU117979">
    <property type="protein sequence ID" value="KAF9650978.1"/>
    <property type="molecule type" value="Genomic_DNA"/>
</dbReference>
<comment type="caution">
    <text evidence="1">The sequence shown here is derived from an EMBL/GenBank/DDBJ whole genome shotgun (WGS) entry which is preliminary data.</text>
</comment>
<evidence type="ECO:0000313" key="2">
    <source>
        <dbReference type="Proteomes" id="UP000886501"/>
    </source>
</evidence>
<organism evidence="1 2">
    <name type="scientific">Thelephora ganbajun</name>
    <name type="common">Ganba fungus</name>
    <dbReference type="NCBI Taxonomy" id="370292"/>
    <lineage>
        <taxon>Eukaryota</taxon>
        <taxon>Fungi</taxon>
        <taxon>Dikarya</taxon>
        <taxon>Basidiomycota</taxon>
        <taxon>Agaricomycotina</taxon>
        <taxon>Agaricomycetes</taxon>
        <taxon>Thelephorales</taxon>
        <taxon>Thelephoraceae</taxon>
        <taxon>Thelephora</taxon>
    </lineage>
</organism>
<accession>A0ACB6ZNR8</accession>
<name>A0ACB6ZNR8_THEGA</name>
<keyword evidence="2" id="KW-1185">Reference proteome</keyword>
<protein>
    <submittedName>
        <fullName evidence="1">Uncharacterized protein</fullName>
    </submittedName>
</protein>
<sequence length="402" mass="44482">MAAPVTNGYGPATAGSITRTPSFAPITPVVKEKVGDVATRLSEVEKIIEDLNLQSATSTARSPTMGDLQQEINSLKKDIEGTRAAQKKQIDDLRSDVKNNVKEEITKTMWAEIEKKITESVEAQVKIEVGQWGQSALTKKFAGGLKSMIQVNSDLHQEAQVIFDNSRSRHENSTLDEQADFETGLSKIKLPNGDVSNIFPRTLKELFSYDEYQLLQLFDEYGLRRLDTHLENLNRFLAFIGLRFSIPEQSLDFLDEPPAYLSPDILESSKEESPPETSSASPPNQGEKKHEAMAEVKPEQGTLAQEPAAVNDNPVQVQTQEKQPDEKHTEERHEAKQDRGGQKPAGVGPATVTRQTSMNQRLQQTALTHSVRSAIRNPLPPPPTQQPNPQGERSSGGERENG</sequence>
<proteinExistence type="predicted"/>
<reference evidence="1" key="2">
    <citation type="journal article" date="2020" name="Nat. Commun.">
        <title>Large-scale genome sequencing of mycorrhizal fungi provides insights into the early evolution of symbiotic traits.</title>
        <authorList>
            <person name="Miyauchi S."/>
            <person name="Kiss E."/>
            <person name="Kuo A."/>
            <person name="Drula E."/>
            <person name="Kohler A."/>
            <person name="Sanchez-Garcia M."/>
            <person name="Morin E."/>
            <person name="Andreopoulos B."/>
            <person name="Barry K.W."/>
            <person name="Bonito G."/>
            <person name="Buee M."/>
            <person name="Carver A."/>
            <person name="Chen C."/>
            <person name="Cichocki N."/>
            <person name="Clum A."/>
            <person name="Culley D."/>
            <person name="Crous P.W."/>
            <person name="Fauchery L."/>
            <person name="Girlanda M."/>
            <person name="Hayes R.D."/>
            <person name="Keri Z."/>
            <person name="LaButti K."/>
            <person name="Lipzen A."/>
            <person name="Lombard V."/>
            <person name="Magnuson J."/>
            <person name="Maillard F."/>
            <person name="Murat C."/>
            <person name="Nolan M."/>
            <person name="Ohm R.A."/>
            <person name="Pangilinan J."/>
            <person name="Pereira M.F."/>
            <person name="Perotto S."/>
            <person name="Peter M."/>
            <person name="Pfister S."/>
            <person name="Riley R."/>
            <person name="Sitrit Y."/>
            <person name="Stielow J.B."/>
            <person name="Szollosi G."/>
            <person name="Zifcakova L."/>
            <person name="Stursova M."/>
            <person name="Spatafora J.W."/>
            <person name="Tedersoo L."/>
            <person name="Vaario L.M."/>
            <person name="Yamada A."/>
            <person name="Yan M."/>
            <person name="Wang P."/>
            <person name="Xu J."/>
            <person name="Bruns T."/>
            <person name="Baldrian P."/>
            <person name="Vilgalys R."/>
            <person name="Dunand C."/>
            <person name="Henrissat B."/>
            <person name="Grigoriev I.V."/>
            <person name="Hibbett D."/>
            <person name="Nagy L.G."/>
            <person name="Martin F.M."/>
        </authorList>
    </citation>
    <scope>NUCLEOTIDE SEQUENCE</scope>
    <source>
        <strain evidence="1">P2</strain>
    </source>
</reference>
<reference evidence="1" key="1">
    <citation type="submission" date="2019-10" db="EMBL/GenBank/DDBJ databases">
        <authorList>
            <consortium name="DOE Joint Genome Institute"/>
            <person name="Kuo A."/>
            <person name="Miyauchi S."/>
            <person name="Kiss E."/>
            <person name="Drula E."/>
            <person name="Kohler A."/>
            <person name="Sanchez-Garcia M."/>
            <person name="Andreopoulos B."/>
            <person name="Barry K.W."/>
            <person name="Bonito G."/>
            <person name="Buee M."/>
            <person name="Carver A."/>
            <person name="Chen C."/>
            <person name="Cichocki N."/>
            <person name="Clum A."/>
            <person name="Culley D."/>
            <person name="Crous P.W."/>
            <person name="Fauchery L."/>
            <person name="Girlanda M."/>
            <person name="Hayes R."/>
            <person name="Keri Z."/>
            <person name="Labutti K."/>
            <person name="Lipzen A."/>
            <person name="Lombard V."/>
            <person name="Magnuson J."/>
            <person name="Maillard F."/>
            <person name="Morin E."/>
            <person name="Murat C."/>
            <person name="Nolan M."/>
            <person name="Ohm R."/>
            <person name="Pangilinan J."/>
            <person name="Pereira M."/>
            <person name="Perotto S."/>
            <person name="Peter M."/>
            <person name="Riley R."/>
            <person name="Sitrit Y."/>
            <person name="Stielow B."/>
            <person name="Szollosi G."/>
            <person name="Zifcakova L."/>
            <person name="Stursova M."/>
            <person name="Spatafora J.W."/>
            <person name="Tedersoo L."/>
            <person name="Vaario L.-M."/>
            <person name="Yamada A."/>
            <person name="Yan M."/>
            <person name="Wang P."/>
            <person name="Xu J."/>
            <person name="Bruns T."/>
            <person name="Baldrian P."/>
            <person name="Vilgalys R."/>
            <person name="Henrissat B."/>
            <person name="Grigoriev I.V."/>
            <person name="Hibbett D."/>
            <person name="Nagy L.G."/>
            <person name="Martin F.M."/>
        </authorList>
    </citation>
    <scope>NUCLEOTIDE SEQUENCE</scope>
    <source>
        <strain evidence="1">P2</strain>
    </source>
</reference>